<keyword evidence="5" id="KW-1185">Reference proteome</keyword>
<proteinExistence type="inferred from homology"/>
<evidence type="ECO:0000313" key="5">
    <source>
        <dbReference type="Proteomes" id="UP001558652"/>
    </source>
</evidence>
<evidence type="ECO:0000256" key="2">
    <source>
        <dbReference type="ARBA" id="ARBA00008837"/>
    </source>
</evidence>
<comment type="pathway">
    <text evidence="1">tRNA modification; 5-methoxycarbonylmethyl-2-thiouridine-tRNA biosynthesis.</text>
</comment>
<dbReference type="InterPro" id="IPR018627">
    <property type="entry name" value="ELP6"/>
</dbReference>
<dbReference type="Proteomes" id="UP001558652">
    <property type="component" value="Unassembled WGS sequence"/>
</dbReference>
<comment type="similarity">
    <text evidence="2">Belongs to the ELP6 family.</text>
</comment>
<dbReference type="InterPro" id="IPR027417">
    <property type="entry name" value="P-loop_NTPase"/>
</dbReference>
<gene>
    <name evidence="4" type="ORF">AAG570_013995</name>
</gene>
<dbReference type="Pfam" id="PF09807">
    <property type="entry name" value="ELP6"/>
    <property type="match status" value="1"/>
</dbReference>
<evidence type="ECO:0000256" key="3">
    <source>
        <dbReference type="ARBA" id="ARBA00020263"/>
    </source>
</evidence>
<protein>
    <recommendedName>
        <fullName evidence="3">Elongator complex protein 6</fullName>
    </recommendedName>
</protein>
<dbReference type="AlphaFoldDB" id="A0ABD0YFP4"/>
<dbReference type="Gene3D" id="3.40.50.300">
    <property type="entry name" value="P-loop containing nucleotide triphosphate hydrolases"/>
    <property type="match status" value="1"/>
</dbReference>
<dbReference type="PANTHER" id="PTHR16184">
    <property type="entry name" value="ELONGATOR COMPLEX PROTEIN 6"/>
    <property type="match status" value="1"/>
</dbReference>
<name>A0ABD0YFP4_9HEMI</name>
<evidence type="ECO:0000313" key="4">
    <source>
        <dbReference type="EMBL" id="KAL1129469.1"/>
    </source>
</evidence>
<sequence length="248" mass="27320">MSSFCLPLELDKEDFSAKVVVIVEEDSSNSNFALASLLWKAVNTNDSGILLLALHYPAHHYGHVANKLGFKLIPLVDSGRLIGLDPKKQIFDLLVKNNVGAKDLMNDLKPLYLSISEGLQKLKQSHKSVFIFIDDISDLINAGASLSSVIAFTHYLRALVSPGITLIMGTHCNENDQEQLQLKNRLILGADIILTVAGLKTGISADVTGSIELIKKCCDSLRQFTKDRLFHYKATDRTIRIFSPGTLI</sequence>
<evidence type="ECO:0000256" key="1">
    <source>
        <dbReference type="ARBA" id="ARBA00005043"/>
    </source>
</evidence>
<comment type="caution">
    <text evidence="4">The sequence shown here is derived from an EMBL/GenBank/DDBJ whole genome shotgun (WGS) entry which is preliminary data.</text>
</comment>
<dbReference type="PANTHER" id="PTHR16184:SF6">
    <property type="entry name" value="ELONGATOR COMPLEX PROTEIN 6"/>
    <property type="match status" value="1"/>
</dbReference>
<reference evidence="4 5" key="1">
    <citation type="submission" date="2024-07" db="EMBL/GenBank/DDBJ databases">
        <title>Chromosome-level genome assembly of the water stick insect Ranatra chinensis (Heteroptera: Nepidae).</title>
        <authorList>
            <person name="Liu X."/>
        </authorList>
    </citation>
    <scope>NUCLEOTIDE SEQUENCE [LARGE SCALE GENOMIC DNA]</scope>
    <source>
        <strain evidence="4">Cailab_2021Rc</strain>
        <tissue evidence="4">Muscle</tissue>
    </source>
</reference>
<organism evidence="4 5">
    <name type="scientific">Ranatra chinensis</name>
    <dbReference type="NCBI Taxonomy" id="642074"/>
    <lineage>
        <taxon>Eukaryota</taxon>
        <taxon>Metazoa</taxon>
        <taxon>Ecdysozoa</taxon>
        <taxon>Arthropoda</taxon>
        <taxon>Hexapoda</taxon>
        <taxon>Insecta</taxon>
        <taxon>Pterygota</taxon>
        <taxon>Neoptera</taxon>
        <taxon>Paraneoptera</taxon>
        <taxon>Hemiptera</taxon>
        <taxon>Heteroptera</taxon>
        <taxon>Panheteroptera</taxon>
        <taxon>Nepomorpha</taxon>
        <taxon>Nepidae</taxon>
        <taxon>Ranatrinae</taxon>
        <taxon>Ranatra</taxon>
    </lineage>
</organism>
<dbReference type="EMBL" id="JBFDAA010000009">
    <property type="protein sequence ID" value="KAL1129469.1"/>
    <property type="molecule type" value="Genomic_DNA"/>
</dbReference>
<accession>A0ABD0YFP4</accession>